<dbReference type="AlphaFoldDB" id="X1H895"/>
<dbReference type="PANTHER" id="PTHR43818">
    <property type="entry name" value="BCDNA.GH03377"/>
    <property type="match status" value="1"/>
</dbReference>
<dbReference type="InterPro" id="IPR036291">
    <property type="entry name" value="NAD(P)-bd_dom_sf"/>
</dbReference>
<dbReference type="PROSITE" id="PS51318">
    <property type="entry name" value="TAT"/>
    <property type="match status" value="1"/>
</dbReference>
<protein>
    <recommendedName>
        <fullName evidence="1">Gfo/Idh/MocA-like oxidoreductase N-terminal domain-containing protein</fullName>
    </recommendedName>
</protein>
<reference evidence="2" key="1">
    <citation type="journal article" date="2014" name="Front. Microbiol.">
        <title>High frequency of phylogenetically diverse reductive dehalogenase-homologous genes in deep subseafloor sedimentary metagenomes.</title>
        <authorList>
            <person name="Kawai M."/>
            <person name="Futagami T."/>
            <person name="Toyoda A."/>
            <person name="Takaki Y."/>
            <person name="Nishi S."/>
            <person name="Hori S."/>
            <person name="Arai W."/>
            <person name="Tsubouchi T."/>
            <person name="Morono Y."/>
            <person name="Uchiyama I."/>
            <person name="Ito T."/>
            <person name="Fujiyama A."/>
            <person name="Inagaki F."/>
            <person name="Takami H."/>
        </authorList>
    </citation>
    <scope>NUCLEOTIDE SEQUENCE</scope>
    <source>
        <strain evidence="2">Expedition CK06-06</strain>
    </source>
</reference>
<dbReference type="EMBL" id="BARU01034613">
    <property type="protein sequence ID" value="GAH65612.1"/>
    <property type="molecule type" value="Genomic_DNA"/>
</dbReference>
<accession>X1H895</accession>
<feature type="non-terminal residue" evidence="2">
    <location>
        <position position="193"/>
    </location>
</feature>
<dbReference type="Pfam" id="PF01408">
    <property type="entry name" value="GFO_IDH_MocA"/>
    <property type="match status" value="1"/>
</dbReference>
<dbReference type="PANTHER" id="PTHR43818:SF9">
    <property type="entry name" value="HYPOTHETICAL OXIDOREDUCTASE"/>
    <property type="match status" value="1"/>
</dbReference>
<gene>
    <name evidence="2" type="ORF">S03H2_54307</name>
</gene>
<evidence type="ECO:0000313" key="2">
    <source>
        <dbReference type="EMBL" id="GAH65612.1"/>
    </source>
</evidence>
<dbReference type="SUPFAM" id="SSF51735">
    <property type="entry name" value="NAD(P)-binding Rossmann-fold domains"/>
    <property type="match status" value="1"/>
</dbReference>
<name>X1H895_9ZZZZ</name>
<dbReference type="InterPro" id="IPR000683">
    <property type="entry name" value="Gfo/Idh/MocA-like_OxRdtase_N"/>
</dbReference>
<organism evidence="2">
    <name type="scientific">marine sediment metagenome</name>
    <dbReference type="NCBI Taxonomy" id="412755"/>
    <lineage>
        <taxon>unclassified sequences</taxon>
        <taxon>metagenomes</taxon>
        <taxon>ecological metagenomes</taxon>
    </lineage>
</organism>
<comment type="caution">
    <text evidence="2">The sequence shown here is derived from an EMBL/GenBank/DDBJ whole genome shotgun (WGS) entry which is preliminary data.</text>
</comment>
<dbReference type="InterPro" id="IPR006311">
    <property type="entry name" value="TAT_signal"/>
</dbReference>
<dbReference type="Gene3D" id="3.40.50.720">
    <property type="entry name" value="NAD(P)-binding Rossmann-like Domain"/>
    <property type="match status" value="1"/>
</dbReference>
<dbReference type="GO" id="GO:0000166">
    <property type="term" value="F:nucleotide binding"/>
    <property type="evidence" value="ECO:0007669"/>
    <property type="project" value="InterPro"/>
</dbReference>
<sequence length="193" mass="20847">MKSSDRRNFIKKTALASVGFGLAGSTAGISTRTEVAKGKRAGMIGLDTGHSVAFTKSLNDPMAGDRYGGYKVVAAYPNGTDNILDWKNRIPEYTEEVKNHGVEIVNSIEKMLDKVDVVLLTCIDGNKHLEQALPVFKAGKRMFIDKPFAASLSDAIAIVEAAKQYDVPMFSSSSLRYVEGGKEISGEKVGKVI</sequence>
<feature type="domain" description="Gfo/Idh/MocA-like oxidoreductase N-terminal" evidence="1">
    <location>
        <begin position="86"/>
        <end position="168"/>
    </location>
</feature>
<dbReference type="InterPro" id="IPR050463">
    <property type="entry name" value="Gfo/Idh/MocA_oxidrdct_glycsds"/>
</dbReference>
<proteinExistence type="predicted"/>
<evidence type="ECO:0000259" key="1">
    <source>
        <dbReference type="Pfam" id="PF01408"/>
    </source>
</evidence>